<feature type="domain" description="DUF6458" evidence="2">
    <location>
        <begin position="1"/>
        <end position="59"/>
    </location>
</feature>
<dbReference type="RefSeq" id="WP_140458041.1">
    <property type="nucleotide sequence ID" value="NZ_BAABFI010000001.1"/>
</dbReference>
<keyword evidence="6" id="KW-1185">Reference proteome</keyword>
<feature type="transmembrane region" description="Helical" evidence="1">
    <location>
        <begin position="31"/>
        <end position="50"/>
    </location>
</feature>
<protein>
    <submittedName>
        <fullName evidence="4">Heme A synthase</fullName>
    </submittedName>
</protein>
<proteinExistence type="predicted"/>
<comment type="caution">
    <text evidence="4">The sequence shown here is derived from an EMBL/GenBank/DDBJ whole genome shotgun (WGS) entry which is preliminary data.</text>
</comment>
<reference evidence="4 5" key="1">
    <citation type="submission" date="2020-07" db="EMBL/GenBank/DDBJ databases">
        <title>Sequencing the genomes of 1000 actinobacteria strains.</title>
        <authorList>
            <person name="Klenk H.-P."/>
        </authorList>
    </citation>
    <scope>NUCLEOTIDE SEQUENCE [LARGE SCALE GENOMIC DNA]</scope>
    <source>
        <strain evidence="4 5">DSM 24482</strain>
    </source>
</reference>
<dbReference type="InterPro" id="IPR045597">
    <property type="entry name" value="DUF6458"/>
</dbReference>
<gene>
    <name evidence="4" type="ORF">BKA21_001957</name>
    <name evidence="3" type="ORF">Col01nite_18600</name>
</gene>
<evidence type="ECO:0000313" key="6">
    <source>
        <dbReference type="Proteomes" id="UP000618382"/>
    </source>
</evidence>
<dbReference type="Proteomes" id="UP000577956">
    <property type="component" value="Unassembled WGS sequence"/>
</dbReference>
<dbReference type="EMBL" id="JACCBK010000001">
    <property type="protein sequence ID" value="NYD86408.1"/>
    <property type="molecule type" value="Genomic_DNA"/>
</dbReference>
<dbReference type="EMBL" id="BONN01000004">
    <property type="protein sequence ID" value="GIG32701.1"/>
    <property type="molecule type" value="Genomic_DNA"/>
</dbReference>
<name>A0A7Y9FFJ1_9CELL</name>
<keyword evidence="1" id="KW-1133">Transmembrane helix</keyword>
<evidence type="ECO:0000313" key="3">
    <source>
        <dbReference type="EMBL" id="GIG32701.1"/>
    </source>
</evidence>
<sequence length="76" mass="7807">MGIGGGIALLVIGAILSFGVSDVIEGVDLTVIGYICMGAGALALVLVLALSSRRARTSHREVVVERHDDRLPPPAA</sequence>
<evidence type="ECO:0000259" key="2">
    <source>
        <dbReference type="Pfam" id="PF20059"/>
    </source>
</evidence>
<evidence type="ECO:0000313" key="4">
    <source>
        <dbReference type="EMBL" id="NYD86408.1"/>
    </source>
</evidence>
<organism evidence="4 5">
    <name type="scientific">Cellulomonas oligotrophica</name>
    <dbReference type="NCBI Taxonomy" id="931536"/>
    <lineage>
        <taxon>Bacteria</taxon>
        <taxon>Bacillati</taxon>
        <taxon>Actinomycetota</taxon>
        <taxon>Actinomycetes</taxon>
        <taxon>Micrococcales</taxon>
        <taxon>Cellulomonadaceae</taxon>
        <taxon>Cellulomonas</taxon>
    </lineage>
</organism>
<reference evidence="3 6" key="2">
    <citation type="submission" date="2021-01" db="EMBL/GenBank/DDBJ databases">
        <title>Whole genome shotgun sequence of Cellulomonas oligotrophica NBRC 109435.</title>
        <authorList>
            <person name="Komaki H."/>
            <person name="Tamura T."/>
        </authorList>
    </citation>
    <scope>NUCLEOTIDE SEQUENCE [LARGE SCALE GENOMIC DNA]</scope>
    <source>
        <strain evidence="3 6">NBRC 109435</strain>
    </source>
</reference>
<keyword evidence="1" id="KW-0472">Membrane</keyword>
<evidence type="ECO:0000256" key="1">
    <source>
        <dbReference type="SAM" id="Phobius"/>
    </source>
</evidence>
<accession>A0A7Y9FFJ1</accession>
<dbReference type="Pfam" id="PF20059">
    <property type="entry name" value="DUF6458"/>
    <property type="match status" value="1"/>
</dbReference>
<keyword evidence="1" id="KW-0812">Transmembrane</keyword>
<evidence type="ECO:0000313" key="5">
    <source>
        <dbReference type="Proteomes" id="UP000577956"/>
    </source>
</evidence>
<dbReference type="Proteomes" id="UP000618382">
    <property type="component" value="Unassembled WGS sequence"/>
</dbReference>
<dbReference type="AlphaFoldDB" id="A0A7Y9FFJ1"/>